<dbReference type="Pfam" id="PF23063">
    <property type="entry name" value="CUB_M02D8_5_4th"/>
    <property type="match status" value="1"/>
</dbReference>
<sequence>MKTSILVPSSLNSDTCVGNVGHHDMTLGQQINFGTHLFGSTSYGNNLNCAYNFTRNGSNNNSSMFALAIQYESEKCCDTLTIEGLGKYEQIYQGFQSSNLFFTFNEHLSFLLQSDPVVGGTGVNATVEHIDCSCPPSQLLVKNGLLTSPGYSTSLSYCPGIYCYPDIAFQDDLYDLQLVVEDIDLRTYTIYNTTDYVEIVNSYNHQIVQMLPGYVGFDKFWATVSPVTVNFWANYASAIPMNMAGRGFSINLNLVKKDYAKEKVVFNDNNFLKDISKLDLASGKTFEFIVEARKGKQIYIYFFTKIATQVFVDIFDGDSMDAKRIDNKALYSNIQENGDSYFLRTSGEKAVIHIRGNPEFLQPGTDFQAMITDVDVDSCGPLVHSLKSENSYSGVKLQGTNCYKILHFSDSSYSQTAFMNIWISKSIDITVYLGLNTSMPIAQYASDTLPQYLFTNYLVLKYSTTDMVSLHYNWGISSGIVARTMEANETVIIMSADYGKANSSPLVQQFSVQLEGESNVQTGLSVQFLDSSGKGSSDITWLKYNDKITEKSLPPFQKTQNFASCGNKLLVDYTSPGGGSDNGLHLKITQADLRCSASSMVLVLPHLPIMLIILLKFSSILF</sequence>
<evidence type="ECO:0000259" key="3">
    <source>
        <dbReference type="Pfam" id="PF23063"/>
    </source>
</evidence>
<dbReference type="Proteomes" id="UP000005237">
    <property type="component" value="Unassembled WGS sequence"/>
</dbReference>
<accession>A0A8R1I309</accession>
<dbReference type="InterPro" id="IPR059056">
    <property type="entry name" value="CUB_M02D8_5_7th"/>
</dbReference>
<evidence type="ECO:0000259" key="4">
    <source>
        <dbReference type="Pfam" id="PF23064"/>
    </source>
</evidence>
<dbReference type="InterPro" id="IPR059057">
    <property type="entry name" value="CUB_M02D8_5_6th"/>
</dbReference>
<dbReference type="InterPro" id="IPR059043">
    <property type="entry name" value="CUB_M02D8_5_4th"/>
</dbReference>
<dbReference type="InterPro" id="IPR059048">
    <property type="entry name" value="CUB_M02D8_5_5th"/>
</dbReference>
<protein>
    <submittedName>
        <fullName evidence="6">Uncharacterized protein</fullName>
    </submittedName>
</protein>
<feature type="domain" description="M02D8-5-like fourth CUB" evidence="3">
    <location>
        <begin position="134"/>
        <end position="256"/>
    </location>
</feature>
<evidence type="ECO:0000259" key="5">
    <source>
        <dbReference type="Pfam" id="PF23068"/>
    </source>
</evidence>
<evidence type="ECO:0000259" key="1">
    <source>
        <dbReference type="Pfam" id="PF23059"/>
    </source>
</evidence>
<dbReference type="Pfam" id="PF23062">
    <property type="entry name" value="CUB_M02D8_5_3rd"/>
    <property type="match status" value="1"/>
</dbReference>
<dbReference type="Pfam" id="PF23059">
    <property type="entry name" value="CUB_M02D8_5_6th"/>
    <property type="match status" value="1"/>
</dbReference>
<organism evidence="6 7">
    <name type="scientific">Caenorhabditis japonica</name>
    <dbReference type="NCBI Taxonomy" id="281687"/>
    <lineage>
        <taxon>Eukaryota</taxon>
        <taxon>Metazoa</taxon>
        <taxon>Ecdysozoa</taxon>
        <taxon>Nematoda</taxon>
        <taxon>Chromadorea</taxon>
        <taxon>Rhabditida</taxon>
        <taxon>Rhabditina</taxon>
        <taxon>Rhabditomorpha</taxon>
        <taxon>Rhabditoidea</taxon>
        <taxon>Rhabditidae</taxon>
        <taxon>Peloderinae</taxon>
        <taxon>Caenorhabditis</taxon>
    </lineage>
</organism>
<name>A0A8R1I309_CAEJA</name>
<evidence type="ECO:0000259" key="2">
    <source>
        <dbReference type="Pfam" id="PF23062"/>
    </source>
</evidence>
<dbReference type="EnsemblMetazoa" id="CJA16848.1">
    <property type="protein sequence ID" value="CJA16848.1"/>
    <property type="gene ID" value="WBGene00136052"/>
</dbReference>
<proteinExistence type="predicted"/>
<evidence type="ECO:0000313" key="6">
    <source>
        <dbReference type="EnsemblMetazoa" id="CJA16848.1"/>
    </source>
</evidence>
<feature type="domain" description="M02D8-5-like seventh CUB" evidence="5">
    <location>
        <begin position="480"/>
        <end position="594"/>
    </location>
</feature>
<feature type="domain" description="M02D8-5-like third CUB" evidence="2">
    <location>
        <begin position="18"/>
        <end position="132"/>
    </location>
</feature>
<dbReference type="InterPro" id="IPR059047">
    <property type="entry name" value="CUB_M02D8_5_3rd"/>
</dbReference>
<dbReference type="InterPro" id="IPR035914">
    <property type="entry name" value="Sperma_CUB_dom_sf"/>
</dbReference>
<evidence type="ECO:0000313" key="7">
    <source>
        <dbReference type="Proteomes" id="UP000005237"/>
    </source>
</evidence>
<reference evidence="7" key="1">
    <citation type="submission" date="2010-08" db="EMBL/GenBank/DDBJ databases">
        <authorList>
            <consortium name="Caenorhabditis japonica Sequencing Consortium"/>
            <person name="Wilson R.K."/>
        </authorList>
    </citation>
    <scope>NUCLEOTIDE SEQUENCE [LARGE SCALE GENOMIC DNA]</scope>
    <source>
        <strain evidence="7">DF5081</strain>
    </source>
</reference>
<dbReference type="Pfam" id="PF23064">
    <property type="entry name" value="CUB_M02D8_5_5th"/>
    <property type="match status" value="1"/>
</dbReference>
<dbReference type="Pfam" id="PF23068">
    <property type="entry name" value="CUB_M02D8_5_7th"/>
    <property type="match status" value="1"/>
</dbReference>
<dbReference type="AlphaFoldDB" id="A0A8R1I309"/>
<reference evidence="6" key="2">
    <citation type="submission" date="2022-06" db="UniProtKB">
        <authorList>
            <consortium name="EnsemblMetazoa"/>
        </authorList>
    </citation>
    <scope>IDENTIFICATION</scope>
    <source>
        <strain evidence="6">DF5081</strain>
    </source>
</reference>
<dbReference type="SUPFAM" id="SSF49854">
    <property type="entry name" value="Spermadhesin, CUB domain"/>
    <property type="match status" value="1"/>
</dbReference>
<feature type="domain" description="M02D8-5-like sixth CUB" evidence="1">
    <location>
        <begin position="379"/>
        <end position="478"/>
    </location>
</feature>
<feature type="domain" description="M02D8-5-like fifth CUB" evidence="4">
    <location>
        <begin position="264"/>
        <end position="373"/>
    </location>
</feature>
<keyword evidence="7" id="KW-1185">Reference proteome</keyword>